<accession>A0A6J6SQ86</accession>
<evidence type="ECO:0000313" key="5">
    <source>
        <dbReference type="EMBL" id="CAB4997019.1"/>
    </source>
</evidence>
<evidence type="ECO:0000313" key="3">
    <source>
        <dbReference type="EMBL" id="CAB4829969.1"/>
    </source>
</evidence>
<gene>
    <name evidence="1" type="ORF">UFOPK2310_00822</name>
    <name evidence="2" type="ORF">UFOPK2809_00091</name>
    <name evidence="3" type="ORF">UFOPK3204_00824</name>
    <name evidence="4" type="ORF">UFOPK3425_00087</name>
    <name evidence="5" type="ORF">UFOPK4043_00260</name>
    <name evidence="6" type="ORF">UFOPK4092_00156</name>
</gene>
<dbReference type="EMBL" id="CAFBLV010000007">
    <property type="protein sequence ID" value="CAB4859638.1"/>
    <property type="molecule type" value="Genomic_DNA"/>
</dbReference>
<reference evidence="2" key="1">
    <citation type="submission" date="2020-05" db="EMBL/GenBank/DDBJ databases">
        <authorList>
            <person name="Chiriac C."/>
            <person name="Salcher M."/>
            <person name="Ghai R."/>
            <person name="Kavagutti S V."/>
        </authorList>
    </citation>
    <scope>NUCLEOTIDE SEQUENCE</scope>
</reference>
<dbReference type="EMBL" id="CAFBPJ010000009">
    <property type="protein sequence ID" value="CAB5006647.1"/>
    <property type="molecule type" value="Genomic_DNA"/>
</dbReference>
<name>A0A6J6SQ86_9ZZZZ</name>
<dbReference type="AlphaFoldDB" id="A0A6J6SQ86"/>
<dbReference type="EMBL" id="CAEZWW010000088">
    <property type="protein sequence ID" value="CAB4674707.1"/>
    <property type="molecule type" value="Genomic_DNA"/>
</dbReference>
<dbReference type="EMBL" id="CAFABK010000030">
    <property type="protein sequence ID" value="CAB4829969.1"/>
    <property type="molecule type" value="Genomic_DNA"/>
</dbReference>
<organism evidence="2">
    <name type="scientific">freshwater metagenome</name>
    <dbReference type="NCBI Taxonomy" id="449393"/>
    <lineage>
        <taxon>unclassified sequences</taxon>
        <taxon>metagenomes</taxon>
        <taxon>ecological metagenomes</taxon>
    </lineage>
</organism>
<dbReference type="EMBL" id="CAFBPA010000023">
    <property type="protein sequence ID" value="CAB4997019.1"/>
    <property type="molecule type" value="Genomic_DNA"/>
</dbReference>
<dbReference type="EMBL" id="CAEZZA010000006">
    <property type="protein sequence ID" value="CAB4736944.1"/>
    <property type="molecule type" value="Genomic_DNA"/>
</dbReference>
<sequence>MSDEDLEIDDVLVLEEVNTELALAVWEPTGDIGIDAALDELTQLEDLPPGERIAVYEGVHRQLHQRLADLSTGP</sequence>
<evidence type="ECO:0000313" key="4">
    <source>
        <dbReference type="EMBL" id="CAB4859638.1"/>
    </source>
</evidence>
<evidence type="ECO:0000313" key="2">
    <source>
        <dbReference type="EMBL" id="CAB4736944.1"/>
    </source>
</evidence>
<proteinExistence type="predicted"/>
<evidence type="ECO:0000313" key="6">
    <source>
        <dbReference type="EMBL" id="CAB5006647.1"/>
    </source>
</evidence>
<protein>
    <submittedName>
        <fullName evidence="2">Unannotated protein</fullName>
    </submittedName>
</protein>
<evidence type="ECO:0000313" key="1">
    <source>
        <dbReference type="EMBL" id="CAB4674707.1"/>
    </source>
</evidence>